<gene>
    <name evidence="3" type="ORF">GCM10022254_34300</name>
</gene>
<sequence length="52" mass="5622">MAVAEGWSDQAIRWATTISVMVLAAIRGRARGRAGLDVRRDAPTKGANSRVR</sequence>
<feature type="compositionally biased region" description="Basic and acidic residues" evidence="1">
    <location>
        <begin position="34"/>
        <end position="43"/>
    </location>
</feature>
<keyword evidence="2" id="KW-1133">Transmembrane helix</keyword>
<proteinExistence type="predicted"/>
<evidence type="ECO:0008006" key="5">
    <source>
        <dbReference type="Google" id="ProtNLM"/>
    </source>
</evidence>
<evidence type="ECO:0000256" key="2">
    <source>
        <dbReference type="SAM" id="Phobius"/>
    </source>
</evidence>
<protein>
    <recommendedName>
        <fullName evidence="5">Transposase</fullName>
    </recommendedName>
</protein>
<dbReference type="EMBL" id="BAABAS010000006">
    <property type="protein sequence ID" value="GAA4232971.1"/>
    <property type="molecule type" value="Genomic_DNA"/>
</dbReference>
<name>A0ABP8C3E6_9ACTN</name>
<keyword evidence="2" id="KW-0812">Transmembrane</keyword>
<organism evidence="3 4">
    <name type="scientific">Actinomadura meridiana</name>
    <dbReference type="NCBI Taxonomy" id="559626"/>
    <lineage>
        <taxon>Bacteria</taxon>
        <taxon>Bacillati</taxon>
        <taxon>Actinomycetota</taxon>
        <taxon>Actinomycetes</taxon>
        <taxon>Streptosporangiales</taxon>
        <taxon>Thermomonosporaceae</taxon>
        <taxon>Actinomadura</taxon>
    </lineage>
</organism>
<evidence type="ECO:0000313" key="4">
    <source>
        <dbReference type="Proteomes" id="UP001501710"/>
    </source>
</evidence>
<accession>A0ABP8C3E6</accession>
<feature type="region of interest" description="Disordered" evidence="1">
    <location>
        <begin position="31"/>
        <end position="52"/>
    </location>
</feature>
<evidence type="ECO:0000256" key="1">
    <source>
        <dbReference type="SAM" id="MobiDB-lite"/>
    </source>
</evidence>
<reference evidence="4" key="1">
    <citation type="journal article" date="2019" name="Int. J. Syst. Evol. Microbiol.">
        <title>The Global Catalogue of Microorganisms (GCM) 10K type strain sequencing project: providing services to taxonomists for standard genome sequencing and annotation.</title>
        <authorList>
            <consortium name="The Broad Institute Genomics Platform"/>
            <consortium name="The Broad Institute Genome Sequencing Center for Infectious Disease"/>
            <person name="Wu L."/>
            <person name="Ma J."/>
        </authorList>
    </citation>
    <scope>NUCLEOTIDE SEQUENCE [LARGE SCALE GENOMIC DNA]</scope>
    <source>
        <strain evidence="4">JCM 17440</strain>
    </source>
</reference>
<evidence type="ECO:0000313" key="3">
    <source>
        <dbReference type="EMBL" id="GAA4232971.1"/>
    </source>
</evidence>
<keyword evidence="4" id="KW-1185">Reference proteome</keyword>
<comment type="caution">
    <text evidence="3">The sequence shown here is derived from an EMBL/GenBank/DDBJ whole genome shotgun (WGS) entry which is preliminary data.</text>
</comment>
<keyword evidence="2" id="KW-0472">Membrane</keyword>
<dbReference type="Proteomes" id="UP001501710">
    <property type="component" value="Unassembled WGS sequence"/>
</dbReference>
<feature type="transmembrane region" description="Helical" evidence="2">
    <location>
        <begin position="12"/>
        <end position="30"/>
    </location>
</feature>